<dbReference type="Gene3D" id="3.90.76.10">
    <property type="entry name" value="Dipeptide-binding Protein, Domain 1"/>
    <property type="match status" value="1"/>
</dbReference>
<evidence type="ECO:0000259" key="4">
    <source>
        <dbReference type="Pfam" id="PF00496"/>
    </source>
</evidence>
<comment type="caution">
    <text evidence="5">The sequence shown here is derived from an EMBL/GenBank/DDBJ whole genome shotgun (WGS) entry which is preliminary data.</text>
</comment>
<reference evidence="5" key="1">
    <citation type="journal article" date="2021" name="PeerJ">
        <title>Extensive microbial diversity within the chicken gut microbiome revealed by metagenomics and culture.</title>
        <authorList>
            <person name="Gilroy R."/>
            <person name="Ravi A."/>
            <person name="Getino M."/>
            <person name="Pursley I."/>
            <person name="Horton D.L."/>
            <person name="Alikhan N.F."/>
            <person name="Baker D."/>
            <person name="Gharbi K."/>
            <person name="Hall N."/>
            <person name="Watson M."/>
            <person name="Adriaenssens E.M."/>
            <person name="Foster-Nyarko E."/>
            <person name="Jarju S."/>
            <person name="Secka A."/>
            <person name="Antonio M."/>
            <person name="Oren A."/>
            <person name="Chaudhuri R.R."/>
            <person name="La Ragione R."/>
            <person name="Hildebrand F."/>
            <person name="Pallen M.J."/>
        </authorList>
    </citation>
    <scope>NUCLEOTIDE SEQUENCE</scope>
    <source>
        <strain evidence="5">1282</strain>
    </source>
</reference>
<accession>A0A9D1YD44</accession>
<dbReference type="Pfam" id="PF00496">
    <property type="entry name" value="SBP_bac_5"/>
    <property type="match status" value="1"/>
</dbReference>
<feature type="domain" description="Solute-binding protein family 5" evidence="4">
    <location>
        <begin position="128"/>
        <end position="555"/>
    </location>
</feature>
<feature type="signal peptide" evidence="3">
    <location>
        <begin position="1"/>
        <end position="22"/>
    </location>
</feature>
<evidence type="ECO:0000313" key="5">
    <source>
        <dbReference type="EMBL" id="HIY26670.1"/>
    </source>
</evidence>
<dbReference type="SUPFAM" id="SSF53850">
    <property type="entry name" value="Periplasmic binding protein-like II"/>
    <property type="match status" value="1"/>
</dbReference>
<evidence type="ECO:0000256" key="1">
    <source>
        <dbReference type="ARBA" id="ARBA00004193"/>
    </source>
</evidence>
<dbReference type="GO" id="GO:0005886">
    <property type="term" value="C:plasma membrane"/>
    <property type="evidence" value="ECO:0007669"/>
    <property type="project" value="UniProtKB-SubCell"/>
</dbReference>
<protein>
    <recommendedName>
        <fullName evidence="4">Solute-binding protein family 5 domain-containing protein</fullName>
    </recommendedName>
</protein>
<sequence length="675" mass="75022">MKKKTLALLLALVMVITCCLSACSDTETPSAADDGSSTSATSGEDTGDDTSTEDTNTEGGTPAAEGIVTEVATPREDTLIVEVQTPSDTPGQFNSYMQGTSMGQGIHQLMSAHMWEMDSVAGEQFGEVAADMGTPNDDFTEWTVKIREGIKWSDGEDLTADDVVFTFNMIKTNEGINASAATNLYIDAVEKVDDYTVLFKMTESFPRLTMRYGISVWGCDYRIVPEHIYSQVEDVTTFKDENPVVAGPYTVEDFDPNGDWILYKLREDWWQSTLGVVGSAYYGYTEDMVPPQYVWMRVAGDSSTKQMLMTSNEFDVLCEVTMEEFEAMNSTNPNVQCWWPEFPYAYLDDPGSKSICFSIGQGAPYDSADFRWGIALALNYDELTEGIFQGAGRAAPIPLLNHTQYLTEQYVIPMEEWLTSFELDLGDGTTYAPYDTTVAERMAEAKGLSDLSDEEKVEMFGAGWWKQSTEAAEKLMTKAGLEKRDDGWYFEGSLFTPEMSYLADTEQQAGRTIQVAYNQLLDFGIQATITTKSQATWDTDGGTGNYYIAGYWPSGGITTDLYSALSGFDNTLISPMGETGSGQGIRWDNQRVTDDLHALANMDPESQEAHDTTVDLLQAAVEDMPYINVTSGTKFVPTNSTYWTGYPNSENPYNGPWWWWSCFKYILPNLTQVMK</sequence>
<evidence type="ECO:0000256" key="3">
    <source>
        <dbReference type="SAM" id="SignalP"/>
    </source>
</evidence>
<dbReference type="GO" id="GO:0015833">
    <property type="term" value="P:peptide transport"/>
    <property type="evidence" value="ECO:0007669"/>
    <property type="project" value="TreeGrafter"/>
</dbReference>
<name>A0A9D1YD44_9FIRM</name>
<dbReference type="GO" id="GO:1904680">
    <property type="term" value="F:peptide transmembrane transporter activity"/>
    <property type="evidence" value="ECO:0007669"/>
    <property type="project" value="TreeGrafter"/>
</dbReference>
<dbReference type="AlphaFoldDB" id="A0A9D1YD44"/>
<dbReference type="Gene3D" id="3.40.190.10">
    <property type="entry name" value="Periplasmic binding protein-like II"/>
    <property type="match status" value="1"/>
</dbReference>
<dbReference type="InterPro" id="IPR039424">
    <property type="entry name" value="SBP_5"/>
</dbReference>
<keyword evidence="3" id="KW-0732">Signal</keyword>
<dbReference type="InterPro" id="IPR000914">
    <property type="entry name" value="SBP_5_dom"/>
</dbReference>
<evidence type="ECO:0000313" key="6">
    <source>
        <dbReference type="Proteomes" id="UP000823915"/>
    </source>
</evidence>
<comment type="subcellular location">
    <subcellularLocation>
        <location evidence="1">Cell membrane</location>
        <topology evidence="1">Lipid-anchor</topology>
    </subcellularLocation>
</comment>
<dbReference type="PANTHER" id="PTHR30290:SF16">
    <property type="entry name" value="OLIGOPEPTIDE ABC TRANSPORTER, PERIPLASMIC OLIGOPEPTIDE-BINDING PROTEIN"/>
    <property type="match status" value="1"/>
</dbReference>
<gene>
    <name evidence="5" type="ORF">H9838_05775</name>
</gene>
<proteinExistence type="predicted"/>
<organism evidence="5 6">
    <name type="scientific">Candidatus Acutalibacter pullistercoris</name>
    <dbReference type="NCBI Taxonomy" id="2838418"/>
    <lineage>
        <taxon>Bacteria</taxon>
        <taxon>Bacillati</taxon>
        <taxon>Bacillota</taxon>
        <taxon>Clostridia</taxon>
        <taxon>Eubacteriales</taxon>
        <taxon>Acutalibacteraceae</taxon>
        <taxon>Acutalibacter</taxon>
    </lineage>
</organism>
<dbReference type="PROSITE" id="PS01040">
    <property type="entry name" value="SBP_BACTERIAL_5"/>
    <property type="match status" value="1"/>
</dbReference>
<evidence type="ECO:0000256" key="2">
    <source>
        <dbReference type="SAM" id="MobiDB-lite"/>
    </source>
</evidence>
<feature type="compositionally biased region" description="Acidic residues" evidence="2">
    <location>
        <begin position="45"/>
        <end position="56"/>
    </location>
</feature>
<dbReference type="Proteomes" id="UP000823915">
    <property type="component" value="Unassembled WGS sequence"/>
</dbReference>
<dbReference type="PANTHER" id="PTHR30290">
    <property type="entry name" value="PERIPLASMIC BINDING COMPONENT OF ABC TRANSPORTER"/>
    <property type="match status" value="1"/>
</dbReference>
<feature type="chain" id="PRO_5038560255" description="Solute-binding protein family 5 domain-containing protein" evidence="3">
    <location>
        <begin position="23"/>
        <end position="675"/>
    </location>
</feature>
<feature type="region of interest" description="Disordered" evidence="2">
    <location>
        <begin position="26"/>
        <end position="75"/>
    </location>
</feature>
<dbReference type="Gene3D" id="3.10.105.10">
    <property type="entry name" value="Dipeptide-binding Protein, Domain 3"/>
    <property type="match status" value="1"/>
</dbReference>
<dbReference type="EMBL" id="DXDU01000095">
    <property type="protein sequence ID" value="HIY26670.1"/>
    <property type="molecule type" value="Genomic_DNA"/>
</dbReference>
<reference evidence="5" key="2">
    <citation type="submission" date="2021-04" db="EMBL/GenBank/DDBJ databases">
        <authorList>
            <person name="Gilroy R."/>
        </authorList>
    </citation>
    <scope>NUCLEOTIDE SEQUENCE</scope>
    <source>
        <strain evidence="5">1282</strain>
    </source>
</reference>
<feature type="compositionally biased region" description="Low complexity" evidence="2">
    <location>
        <begin position="30"/>
        <end position="44"/>
    </location>
</feature>
<dbReference type="InterPro" id="IPR023765">
    <property type="entry name" value="SBP_5_CS"/>
</dbReference>